<dbReference type="Proteomes" id="UP000054408">
    <property type="component" value="Unassembled WGS sequence"/>
</dbReference>
<accession>A0A0L0DH60</accession>
<feature type="compositionally biased region" description="Pro residues" evidence="1">
    <location>
        <begin position="189"/>
        <end position="202"/>
    </location>
</feature>
<reference evidence="2 3" key="1">
    <citation type="submission" date="2010-05" db="EMBL/GenBank/DDBJ databases">
        <title>The Genome Sequence of Thecamonas trahens ATCC 50062.</title>
        <authorList>
            <consortium name="The Broad Institute Genome Sequencing Platform"/>
            <person name="Russ C."/>
            <person name="Cuomo C."/>
            <person name="Shea T."/>
            <person name="Young S.K."/>
            <person name="Zeng Q."/>
            <person name="Koehrsen M."/>
            <person name="Haas B."/>
            <person name="Borodovsky M."/>
            <person name="Guigo R."/>
            <person name="Alvarado L."/>
            <person name="Berlin A."/>
            <person name="Bochicchio J."/>
            <person name="Borenstein D."/>
            <person name="Chapman S."/>
            <person name="Chen Z."/>
            <person name="Freedman E."/>
            <person name="Gellesch M."/>
            <person name="Goldberg J."/>
            <person name="Griggs A."/>
            <person name="Gujja S."/>
            <person name="Heilman E."/>
            <person name="Heiman D."/>
            <person name="Hepburn T."/>
            <person name="Howarth C."/>
            <person name="Jen D."/>
            <person name="Larson L."/>
            <person name="Mehta T."/>
            <person name="Park D."/>
            <person name="Pearson M."/>
            <person name="Roberts A."/>
            <person name="Saif S."/>
            <person name="Shenoy N."/>
            <person name="Sisk P."/>
            <person name="Stolte C."/>
            <person name="Sykes S."/>
            <person name="Thomson T."/>
            <person name="Walk T."/>
            <person name="White J."/>
            <person name="Yandava C."/>
            <person name="Burger G."/>
            <person name="Gray M.W."/>
            <person name="Holland P.W.H."/>
            <person name="King N."/>
            <person name="Lang F.B.F."/>
            <person name="Roger A.J."/>
            <person name="Ruiz-Trillo I."/>
            <person name="Lander E."/>
            <person name="Nusbaum C."/>
        </authorList>
    </citation>
    <scope>NUCLEOTIDE SEQUENCE [LARGE SCALE GENOMIC DNA]</scope>
    <source>
        <strain evidence="2 3">ATCC 50062</strain>
    </source>
</reference>
<feature type="region of interest" description="Disordered" evidence="1">
    <location>
        <begin position="161"/>
        <end position="207"/>
    </location>
</feature>
<feature type="region of interest" description="Disordered" evidence="1">
    <location>
        <begin position="229"/>
        <end position="296"/>
    </location>
</feature>
<keyword evidence="3" id="KW-1185">Reference proteome</keyword>
<dbReference type="GeneID" id="25566366"/>
<dbReference type="RefSeq" id="XP_013755952.1">
    <property type="nucleotide sequence ID" value="XM_013900498.1"/>
</dbReference>
<dbReference type="EMBL" id="GL349468">
    <property type="protein sequence ID" value="KNC51550.1"/>
    <property type="molecule type" value="Genomic_DNA"/>
</dbReference>
<proteinExistence type="predicted"/>
<dbReference type="AlphaFoldDB" id="A0A0L0DH60"/>
<gene>
    <name evidence="2" type="ORF">AMSG_07450</name>
</gene>
<organism evidence="2 3">
    <name type="scientific">Thecamonas trahens ATCC 50062</name>
    <dbReference type="NCBI Taxonomy" id="461836"/>
    <lineage>
        <taxon>Eukaryota</taxon>
        <taxon>Apusozoa</taxon>
        <taxon>Apusomonadida</taxon>
        <taxon>Apusomonadidae</taxon>
        <taxon>Thecamonas</taxon>
    </lineage>
</organism>
<evidence type="ECO:0000256" key="1">
    <source>
        <dbReference type="SAM" id="MobiDB-lite"/>
    </source>
</evidence>
<name>A0A0L0DH60_THETB</name>
<sequence>MPSVPELEQARDGLRSRIRTLSTEPDLAANAAKLAQVQSLYVAYQRTCNLLAKLRWARSPSPRIAALLAKEKAALKTKIAAAKARNEVFVVLQAMYDRYTALRVMLAAASAMYGQTADGTAPEGQVSSDGSDAGAEALLAAAEPHRPSVSDTPFRVIHVGSNTSKILTPPRPTPPSSRPVHHRDVSMPASPPRPERPSTPPPDELERMEPGARAELLRAPILVVDDNAGGWNRRQTVPDNVEDGTSAEDAMAVDDDGPSRVSDAMDESSSAIDDSSSIDDSESSSGRCNADSDADDLTRLTMLRSPMVVLAPKTVTTTGNWQQRP</sequence>
<protein>
    <submittedName>
        <fullName evidence="2">Uncharacterized protein</fullName>
    </submittedName>
</protein>
<evidence type="ECO:0000313" key="3">
    <source>
        <dbReference type="Proteomes" id="UP000054408"/>
    </source>
</evidence>
<feature type="compositionally biased region" description="Acidic residues" evidence="1">
    <location>
        <begin position="240"/>
        <end position="256"/>
    </location>
</feature>
<evidence type="ECO:0000313" key="2">
    <source>
        <dbReference type="EMBL" id="KNC51550.1"/>
    </source>
</evidence>